<dbReference type="EMBL" id="VDLY02000006">
    <property type="protein sequence ID" value="KAB8166382.1"/>
    <property type="molecule type" value="Genomic_DNA"/>
</dbReference>
<keyword evidence="2" id="KW-1185">Reference proteome</keyword>
<evidence type="ECO:0000313" key="2">
    <source>
        <dbReference type="Proteomes" id="UP000314251"/>
    </source>
</evidence>
<protein>
    <submittedName>
        <fullName evidence="1">Uncharacterized protein</fullName>
    </submittedName>
</protein>
<evidence type="ECO:0000313" key="1">
    <source>
        <dbReference type="EMBL" id="KAB8166382.1"/>
    </source>
</evidence>
<proteinExistence type="predicted"/>
<organism evidence="1 2">
    <name type="scientific">Streptomyces mimosae</name>
    <dbReference type="NCBI Taxonomy" id="2586635"/>
    <lineage>
        <taxon>Bacteria</taxon>
        <taxon>Bacillati</taxon>
        <taxon>Actinomycetota</taxon>
        <taxon>Actinomycetes</taxon>
        <taxon>Kitasatosporales</taxon>
        <taxon>Streptomycetaceae</taxon>
        <taxon>Streptomyces</taxon>
    </lineage>
</organism>
<name>A0A5N6ADW6_9ACTN</name>
<dbReference type="Proteomes" id="UP000314251">
    <property type="component" value="Unassembled WGS sequence"/>
</dbReference>
<dbReference type="RefSeq" id="WP_139667506.1">
    <property type="nucleotide sequence ID" value="NZ_VDLY02000006.1"/>
</dbReference>
<comment type="caution">
    <text evidence="1">The sequence shown here is derived from an EMBL/GenBank/DDBJ whole genome shotgun (WGS) entry which is preliminary data.</text>
</comment>
<dbReference type="OrthoDB" id="4860786at2"/>
<dbReference type="AlphaFoldDB" id="A0A5N6ADW6"/>
<accession>A0A5N6ADW6</accession>
<reference evidence="1" key="1">
    <citation type="submission" date="2019-10" db="EMBL/GenBank/DDBJ databases">
        <title>Nonomuraea sp. nov., isolated from Phyllanthus amarus.</title>
        <authorList>
            <person name="Klykleung N."/>
            <person name="Tanasupawat S."/>
        </authorList>
    </citation>
    <scope>NUCLEOTIDE SEQUENCE [LARGE SCALE GENOMIC DNA]</scope>
    <source>
        <strain evidence="1">3MP-10</strain>
    </source>
</reference>
<sequence length="133" mass="14753">MTTCRSVRLFMEHPLTAYVFTAGDRAWVGLADCPDSRPKSWTRIWSSHSPAVDADVGHLLRQLTETLELREQRDVSGDVRTIVAGHNFFDGWEYWGPGNPAPLLPRTAGDFVREAGASSLDEMTRRQPPGGDG</sequence>
<gene>
    <name evidence="1" type="ORF">FH607_011160</name>
</gene>